<comment type="caution">
    <text evidence="1">The sequence shown here is derived from an EMBL/GenBank/DDBJ whole genome shotgun (WGS) entry which is preliminary data.</text>
</comment>
<accession>A0AAP7GNE4</accession>
<gene>
    <name evidence="1" type="ORF">A9K56_18565</name>
</gene>
<sequence length="214" mass="23269">MIHPRSALGRALPLALLALLSACQSEKVGEFFNPPQEVQAHSEFRVSGLPALAYPNLVSSASVEGGQARVDGNGPGYMDLQFFPITSADALDSTDAAWARQSQYRAPDLSGIDFSTQFAFLVAHPELSGYAAMTSGQYATFFSTVKVAYLDDRVVVHLDASRLGNINPITALGSPWAGKLYTLERRGRTQLEVKLYENRYRFTLVPDTAPPMAP</sequence>
<organism evidence="1 2">
    <name type="scientific">Stenotrophomonas maltophilia</name>
    <name type="common">Pseudomonas maltophilia</name>
    <name type="synonym">Xanthomonas maltophilia</name>
    <dbReference type="NCBI Taxonomy" id="40324"/>
    <lineage>
        <taxon>Bacteria</taxon>
        <taxon>Pseudomonadati</taxon>
        <taxon>Pseudomonadota</taxon>
        <taxon>Gammaproteobacteria</taxon>
        <taxon>Lysobacterales</taxon>
        <taxon>Lysobacteraceae</taxon>
        <taxon>Stenotrophomonas</taxon>
        <taxon>Stenotrophomonas maltophilia group</taxon>
    </lineage>
</organism>
<dbReference type="EMBL" id="LYVI01000019">
    <property type="protein sequence ID" value="OBU59542.1"/>
    <property type="molecule type" value="Genomic_DNA"/>
</dbReference>
<protein>
    <recommendedName>
        <fullName evidence="3">Lipoprotein</fullName>
    </recommendedName>
</protein>
<name>A0AAP7GNE4_STEMA</name>
<evidence type="ECO:0000313" key="1">
    <source>
        <dbReference type="EMBL" id="OBU59542.1"/>
    </source>
</evidence>
<dbReference type="RefSeq" id="WP_065183049.1">
    <property type="nucleotide sequence ID" value="NZ_CAXOQU010000065.1"/>
</dbReference>
<evidence type="ECO:0000313" key="2">
    <source>
        <dbReference type="Proteomes" id="UP000092125"/>
    </source>
</evidence>
<evidence type="ECO:0008006" key="3">
    <source>
        <dbReference type="Google" id="ProtNLM"/>
    </source>
</evidence>
<dbReference type="Proteomes" id="UP000092125">
    <property type="component" value="Unassembled WGS sequence"/>
</dbReference>
<proteinExistence type="predicted"/>
<dbReference type="AlphaFoldDB" id="A0AAP7GNE4"/>
<reference evidence="1 2" key="1">
    <citation type="submission" date="2016-05" db="EMBL/GenBank/DDBJ databases">
        <title>Draft Genome Sequences of Stenotrophomonas maltophilia Strains Sm32COP, Sm41DVV, Sm46PAILV, SmF3, SmF22, SmSOFb1 and SmCVFa1, Isolated from Different Manures, in France.</title>
        <authorList>
            <person name="Nazaret S."/>
            <person name="Bodilis J."/>
        </authorList>
    </citation>
    <scope>NUCLEOTIDE SEQUENCE [LARGE SCALE GENOMIC DNA]</scope>
    <source>
        <strain evidence="1 2">Sm41DVV</strain>
    </source>
</reference>
<dbReference type="PROSITE" id="PS51257">
    <property type="entry name" value="PROKAR_LIPOPROTEIN"/>
    <property type="match status" value="1"/>
</dbReference>